<reference evidence="1 2" key="1">
    <citation type="submission" date="2018-08" db="EMBL/GenBank/DDBJ databases">
        <title>Recombination of ecologically and evolutionarily significant loci maintains genetic cohesion in the Pseudomonas syringae species complex.</title>
        <authorList>
            <person name="Dillon M."/>
            <person name="Thakur S."/>
            <person name="Almeida R.N.D."/>
            <person name="Weir B.S."/>
            <person name="Guttman D.S."/>
        </authorList>
    </citation>
    <scope>NUCLEOTIDE SEQUENCE [LARGE SCALE GENOMIC DNA]</scope>
    <source>
        <strain evidence="1 2">ICMP 3883</strain>
    </source>
</reference>
<evidence type="ECO:0000313" key="2">
    <source>
        <dbReference type="Proteomes" id="UP000280292"/>
    </source>
</evidence>
<organism evidence="1 2">
    <name type="scientific">Pseudomonas syringae pv. ribicola</name>
    <dbReference type="NCBI Taxonomy" id="55398"/>
    <lineage>
        <taxon>Bacteria</taxon>
        <taxon>Pseudomonadati</taxon>
        <taxon>Pseudomonadota</taxon>
        <taxon>Gammaproteobacteria</taxon>
        <taxon>Pseudomonadales</taxon>
        <taxon>Pseudomonadaceae</taxon>
        <taxon>Pseudomonas</taxon>
    </lineage>
</organism>
<evidence type="ECO:0000313" key="1">
    <source>
        <dbReference type="EMBL" id="RML40547.1"/>
    </source>
</evidence>
<dbReference type="Proteomes" id="UP000280292">
    <property type="component" value="Unassembled WGS sequence"/>
</dbReference>
<dbReference type="RefSeq" id="WP_122294219.1">
    <property type="nucleotide sequence ID" value="NZ_RBNR01000286.1"/>
</dbReference>
<proteinExistence type="predicted"/>
<comment type="caution">
    <text evidence="1">The sequence shown here is derived from an EMBL/GenBank/DDBJ whole genome shotgun (WGS) entry which is preliminary data.</text>
</comment>
<dbReference type="EMBL" id="RBNR01000286">
    <property type="protein sequence ID" value="RML40547.1"/>
    <property type="molecule type" value="Genomic_DNA"/>
</dbReference>
<dbReference type="AlphaFoldDB" id="A0A3M2VMM7"/>
<name>A0A3M2VMM7_PSESI</name>
<protein>
    <submittedName>
        <fullName evidence="1">Prophage PssSM-02, Orf76</fullName>
    </submittedName>
</protein>
<sequence length="140" mass="15641">MNVDNAEDWPFCPTDEQMLKQHAHLVSEENRLLGDEVSQYRNHVAKLIDMHICAAKSPVRPAYLDVIGYSAIKNPLGGGFNQIFNVESLCSILTKRLVSLYVLFGTGIYHAESILPHLLHAAGNGSFVFFGDFPNFIYSL</sequence>
<gene>
    <name evidence="1" type="ORF">ALQ95_101867</name>
</gene>
<accession>A0A3M2VMM7</accession>